<dbReference type="Gene3D" id="3.10.310.50">
    <property type="match status" value="1"/>
</dbReference>
<dbReference type="PANTHER" id="PTHR30373">
    <property type="entry name" value="UPF0603 PROTEIN YGCG"/>
    <property type="match status" value="1"/>
</dbReference>
<dbReference type="EMBL" id="RDOJ01000002">
    <property type="protein sequence ID" value="RLZ12345.1"/>
    <property type="molecule type" value="Genomic_DNA"/>
</dbReference>
<dbReference type="AlphaFoldDB" id="A0A3L9MI25"/>
<evidence type="ECO:0000313" key="3">
    <source>
        <dbReference type="Proteomes" id="UP000275348"/>
    </source>
</evidence>
<gene>
    <name evidence="2" type="ORF">EAH69_02190</name>
</gene>
<dbReference type="OrthoDB" id="9786161at2"/>
<name>A0A3L9MI25_9FLAO</name>
<evidence type="ECO:0000259" key="1">
    <source>
        <dbReference type="Pfam" id="PF04536"/>
    </source>
</evidence>
<dbReference type="RefSeq" id="WP_121933557.1">
    <property type="nucleotide sequence ID" value="NZ_RDOJ01000002.1"/>
</dbReference>
<organism evidence="2 3">
    <name type="scientific">Faecalibacter macacae</name>
    <dbReference type="NCBI Taxonomy" id="1859289"/>
    <lineage>
        <taxon>Bacteria</taxon>
        <taxon>Pseudomonadati</taxon>
        <taxon>Bacteroidota</taxon>
        <taxon>Flavobacteriia</taxon>
        <taxon>Flavobacteriales</taxon>
        <taxon>Weeksellaceae</taxon>
        <taxon>Faecalibacter</taxon>
    </lineage>
</organism>
<comment type="caution">
    <text evidence="2">The sequence shown here is derived from an EMBL/GenBank/DDBJ whole genome shotgun (WGS) entry which is preliminary data.</text>
</comment>
<feature type="domain" description="TPM" evidence="1">
    <location>
        <begin position="8"/>
        <end position="121"/>
    </location>
</feature>
<dbReference type="Proteomes" id="UP000275348">
    <property type="component" value="Unassembled WGS sequence"/>
</dbReference>
<sequence length="146" mass="16926">MERTDNPFLSPKQEQKIIEAIQAAEKNTSGEIRVHIEFESSTDHFKSALEVFQQLGMDQTKERNAVLFHVAPYDRNFTIIGDVGIDKITPDDFWEEIKNEVISYFKENRHTKGLCVGIEMTGEALKKYFPYQENDQNELSDEISYS</sequence>
<dbReference type="InterPro" id="IPR007621">
    <property type="entry name" value="TPM_dom"/>
</dbReference>
<protein>
    <submittedName>
        <fullName evidence="2">TPM domain-containing protein</fullName>
    </submittedName>
</protein>
<proteinExistence type="predicted"/>
<accession>A0A3L9MI25</accession>
<keyword evidence="3" id="KW-1185">Reference proteome</keyword>
<reference evidence="2 3" key="1">
    <citation type="submission" date="2018-10" db="EMBL/GenBank/DDBJ databases">
        <authorList>
            <person name="Chen X."/>
        </authorList>
    </citation>
    <scope>NUCLEOTIDE SEQUENCE [LARGE SCALE GENOMIC DNA]</scope>
    <source>
        <strain evidence="2 3">YIM 102668</strain>
    </source>
</reference>
<dbReference type="PANTHER" id="PTHR30373:SF8">
    <property type="entry name" value="BLL7265 PROTEIN"/>
    <property type="match status" value="1"/>
</dbReference>
<evidence type="ECO:0000313" key="2">
    <source>
        <dbReference type="EMBL" id="RLZ12345.1"/>
    </source>
</evidence>
<dbReference type="Pfam" id="PF04536">
    <property type="entry name" value="TPM_phosphatase"/>
    <property type="match status" value="1"/>
</dbReference>